<dbReference type="PANTHER" id="PTHR30383">
    <property type="entry name" value="THIOESTERASE 1/PROTEASE 1/LYSOPHOSPHOLIPASE L1"/>
    <property type="match status" value="1"/>
</dbReference>
<dbReference type="InterPro" id="IPR051532">
    <property type="entry name" value="Ester_Hydrolysis_Enzymes"/>
</dbReference>
<dbReference type="SUPFAM" id="SSF52266">
    <property type="entry name" value="SGNH hydrolase"/>
    <property type="match status" value="1"/>
</dbReference>
<sequence>MEMENTKQSSRRNFIKQASVLGAATLTVPAALSGFASPHDENEGNNYTFLFQGDSITDGNRSRNMDWNHVLGHGYAYLIAARLWYQFPKKGFHFFNRGISGNTTADLTARWDSDTIAIKPDLLSVLIGVNDTMHAVYGDKAYTIESYEEGYRELLTKTKQQLPAIQLVICEPFLLPVGKVKERWADFEREISGRQGAAKRMATEFDAIYVPLQESFNKAAEKNPPFEYWLWDGIHPMPNGHELFARQWIDHVGKKLKFIG</sequence>
<protein>
    <submittedName>
        <fullName evidence="2">Tat (Twin-arginine translocation) pathway signal sequence</fullName>
    </submittedName>
</protein>
<dbReference type="CDD" id="cd01834">
    <property type="entry name" value="SGNH_hydrolase_like_2"/>
    <property type="match status" value="1"/>
</dbReference>
<dbReference type="RefSeq" id="WP_211710190.1">
    <property type="nucleotide sequence ID" value="NZ_CP022743.1"/>
</dbReference>
<evidence type="ECO:0000259" key="1">
    <source>
        <dbReference type="Pfam" id="PF13472"/>
    </source>
</evidence>
<dbReference type="KEGG" id="muc:MuYL_4388"/>
<dbReference type="PANTHER" id="PTHR30383:SF5">
    <property type="entry name" value="SGNH HYDROLASE-TYPE ESTERASE DOMAIN-CONTAINING PROTEIN"/>
    <property type="match status" value="1"/>
</dbReference>
<dbReference type="NCBIfam" id="TIGR01409">
    <property type="entry name" value="TAT_signal_seq"/>
    <property type="match status" value="1"/>
</dbReference>
<organism evidence="2 3">
    <name type="scientific">Mucilaginibacter xinganensis</name>
    <dbReference type="NCBI Taxonomy" id="1234841"/>
    <lineage>
        <taxon>Bacteria</taxon>
        <taxon>Pseudomonadati</taxon>
        <taxon>Bacteroidota</taxon>
        <taxon>Sphingobacteriia</taxon>
        <taxon>Sphingobacteriales</taxon>
        <taxon>Sphingobacteriaceae</taxon>
        <taxon>Mucilaginibacter</taxon>
    </lineage>
</organism>
<dbReference type="PROSITE" id="PS51318">
    <property type="entry name" value="TAT"/>
    <property type="match status" value="1"/>
</dbReference>
<dbReference type="AlphaFoldDB" id="A0A223P2B5"/>
<dbReference type="InterPro" id="IPR019546">
    <property type="entry name" value="TAT_signal_bac_arc"/>
</dbReference>
<evidence type="ECO:0000313" key="2">
    <source>
        <dbReference type="EMBL" id="ASU36273.1"/>
    </source>
</evidence>
<proteinExistence type="predicted"/>
<dbReference type="InterPro" id="IPR006311">
    <property type="entry name" value="TAT_signal"/>
</dbReference>
<name>A0A223P2B5_9SPHI</name>
<evidence type="ECO:0000313" key="3">
    <source>
        <dbReference type="Proteomes" id="UP000215002"/>
    </source>
</evidence>
<dbReference type="Proteomes" id="UP000215002">
    <property type="component" value="Chromosome"/>
</dbReference>
<dbReference type="Gene3D" id="3.40.50.1110">
    <property type="entry name" value="SGNH hydrolase"/>
    <property type="match status" value="1"/>
</dbReference>
<dbReference type="Pfam" id="PF13472">
    <property type="entry name" value="Lipase_GDSL_2"/>
    <property type="match status" value="1"/>
</dbReference>
<dbReference type="GO" id="GO:0004622">
    <property type="term" value="F:phosphatidylcholine lysophospholipase activity"/>
    <property type="evidence" value="ECO:0007669"/>
    <property type="project" value="TreeGrafter"/>
</dbReference>
<feature type="domain" description="SGNH hydrolase-type esterase" evidence="1">
    <location>
        <begin position="53"/>
        <end position="243"/>
    </location>
</feature>
<dbReference type="InterPro" id="IPR013830">
    <property type="entry name" value="SGNH_hydro"/>
</dbReference>
<accession>A0A223P2B5</accession>
<dbReference type="InterPro" id="IPR036514">
    <property type="entry name" value="SGNH_hydro_sf"/>
</dbReference>
<keyword evidence="3" id="KW-1185">Reference proteome</keyword>
<reference evidence="2 3" key="1">
    <citation type="submission" date="2017-08" db="EMBL/GenBank/DDBJ databases">
        <title>Complete genome sequence of Mucilaginibacter sp. strain BJC16-A31.</title>
        <authorList>
            <consortium name="Henan University of Science and Technology"/>
            <person name="You X."/>
        </authorList>
    </citation>
    <scope>NUCLEOTIDE SEQUENCE [LARGE SCALE GENOMIC DNA]</scope>
    <source>
        <strain evidence="2 3">BJC16-A31</strain>
    </source>
</reference>
<dbReference type="EMBL" id="CP022743">
    <property type="protein sequence ID" value="ASU36273.1"/>
    <property type="molecule type" value="Genomic_DNA"/>
</dbReference>
<gene>
    <name evidence="2" type="ORF">MuYL_4388</name>
</gene>